<name>A0A9E4K6H4_9GAMM</name>
<dbReference type="EMBL" id="JAEPDI010000012">
    <property type="protein sequence ID" value="MCG7940059.1"/>
    <property type="molecule type" value="Genomic_DNA"/>
</dbReference>
<accession>A0A9E4K6H4</accession>
<evidence type="ECO:0000313" key="1">
    <source>
        <dbReference type="EMBL" id="MCG7940059.1"/>
    </source>
</evidence>
<sequence length="144" mass="16083">MHQVVKEIEIPVFSLQIDLDECRFDSIEEIVAYFESEISAHKAAEFIATFDHRKHTAELPEGQLAEGIVAAYNLVFCFGFTLQTPDQLASRPRSIGICQMNDQIIVSFLEAPMPVANALMEVWAKSLLIENVSTAPHFKSVSAE</sequence>
<evidence type="ECO:0000313" key="2">
    <source>
        <dbReference type="Proteomes" id="UP000886687"/>
    </source>
</evidence>
<gene>
    <name evidence="1" type="ORF">JAZ04_14560</name>
</gene>
<dbReference type="AlphaFoldDB" id="A0A9E4K6H4"/>
<proteinExistence type="predicted"/>
<dbReference type="InterPro" id="IPR049204">
    <property type="entry name" value="DUF6858"/>
</dbReference>
<comment type="caution">
    <text evidence="1">The sequence shown here is derived from an EMBL/GenBank/DDBJ whole genome shotgun (WGS) entry which is preliminary data.</text>
</comment>
<dbReference type="Pfam" id="PF21651">
    <property type="entry name" value="DUF6858"/>
    <property type="match status" value="1"/>
</dbReference>
<organism evidence="1 2">
    <name type="scientific">Candidatus Thiodiazotropha lotti</name>
    <dbReference type="NCBI Taxonomy" id="2792787"/>
    <lineage>
        <taxon>Bacteria</taxon>
        <taxon>Pseudomonadati</taxon>
        <taxon>Pseudomonadota</taxon>
        <taxon>Gammaproteobacteria</taxon>
        <taxon>Chromatiales</taxon>
        <taxon>Sedimenticolaceae</taxon>
        <taxon>Candidatus Thiodiazotropha</taxon>
    </lineage>
</organism>
<protein>
    <submittedName>
        <fullName evidence="1">Uncharacterized protein</fullName>
    </submittedName>
</protein>
<reference evidence="1" key="1">
    <citation type="journal article" date="2021" name="Proc. Natl. Acad. Sci. U.S.A.">
        <title>Global biogeography of chemosynthetic symbionts reveals both localized and globally distributed symbiont groups. .</title>
        <authorList>
            <person name="Osvatic J.T."/>
            <person name="Wilkins L.G.E."/>
            <person name="Leibrecht L."/>
            <person name="Leray M."/>
            <person name="Zauner S."/>
            <person name="Polzin J."/>
            <person name="Camacho Y."/>
            <person name="Gros O."/>
            <person name="van Gils J.A."/>
            <person name="Eisen J.A."/>
            <person name="Petersen J.M."/>
            <person name="Yuen B."/>
        </authorList>
    </citation>
    <scope>NUCLEOTIDE SEQUENCE</scope>
    <source>
        <strain evidence="1">MAGL173</strain>
    </source>
</reference>
<dbReference type="Proteomes" id="UP000886687">
    <property type="component" value="Unassembled WGS sequence"/>
</dbReference>